<evidence type="ECO:0000313" key="1">
    <source>
        <dbReference type="EMBL" id="RHN67643.1"/>
    </source>
</evidence>
<reference evidence="1" key="1">
    <citation type="journal article" date="2018" name="Nat. Plants">
        <title>Whole-genome landscape of Medicago truncatula symbiotic genes.</title>
        <authorList>
            <person name="Pecrix Y."/>
            <person name="Gamas P."/>
            <person name="Carrere S."/>
        </authorList>
    </citation>
    <scope>NUCLEOTIDE SEQUENCE</scope>
    <source>
        <tissue evidence="1">Leaves</tissue>
    </source>
</reference>
<dbReference type="Proteomes" id="UP000265566">
    <property type="component" value="Chromosome 3"/>
</dbReference>
<accession>A0A396IT30</accession>
<dbReference type="Gramene" id="rna15851">
    <property type="protein sequence ID" value="RHN67643.1"/>
    <property type="gene ID" value="gene15851"/>
</dbReference>
<organism evidence="1">
    <name type="scientific">Medicago truncatula</name>
    <name type="common">Barrel medic</name>
    <name type="synonym">Medicago tribuloides</name>
    <dbReference type="NCBI Taxonomy" id="3880"/>
    <lineage>
        <taxon>Eukaryota</taxon>
        <taxon>Viridiplantae</taxon>
        <taxon>Streptophyta</taxon>
        <taxon>Embryophyta</taxon>
        <taxon>Tracheophyta</taxon>
        <taxon>Spermatophyta</taxon>
        <taxon>Magnoliopsida</taxon>
        <taxon>eudicotyledons</taxon>
        <taxon>Gunneridae</taxon>
        <taxon>Pentapetalae</taxon>
        <taxon>rosids</taxon>
        <taxon>fabids</taxon>
        <taxon>Fabales</taxon>
        <taxon>Fabaceae</taxon>
        <taxon>Papilionoideae</taxon>
        <taxon>50 kb inversion clade</taxon>
        <taxon>NPAAA clade</taxon>
        <taxon>Hologalegina</taxon>
        <taxon>IRL clade</taxon>
        <taxon>Trifolieae</taxon>
        <taxon>Medicago</taxon>
    </lineage>
</organism>
<proteinExistence type="predicted"/>
<sequence>MINCLRWIKSSSFYSLSIFSFENTKAGAEGIGAFKGHGLPVGSWVMRGVRGTIHIEARTTAQARETPHFYPQL</sequence>
<gene>
    <name evidence="1" type="ORF">MtrunA17_Chr3g0104891</name>
</gene>
<protein>
    <submittedName>
        <fullName evidence="1">Uncharacterized protein</fullName>
    </submittedName>
</protein>
<dbReference type="EMBL" id="PSQE01000003">
    <property type="protein sequence ID" value="RHN67643.1"/>
    <property type="molecule type" value="Genomic_DNA"/>
</dbReference>
<dbReference type="AlphaFoldDB" id="A0A396IT30"/>
<name>A0A396IT30_MEDTR</name>
<comment type="caution">
    <text evidence="1">The sequence shown here is derived from an EMBL/GenBank/DDBJ whole genome shotgun (WGS) entry which is preliminary data.</text>
</comment>